<accession>A0A101FGK9</accession>
<dbReference type="SUPFAM" id="SSF111321">
    <property type="entry name" value="AF1104-like"/>
    <property type="match status" value="1"/>
</dbReference>
<evidence type="ECO:0000313" key="3">
    <source>
        <dbReference type="Proteomes" id="UP000053326"/>
    </source>
</evidence>
<dbReference type="InterPro" id="IPR014444">
    <property type="entry name" value="PH1575-like"/>
</dbReference>
<protein>
    <recommendedName>
        <fullName evidence="1">Damage-control phosphatase ARMT1-like metal-binding domain-containing protein</fullName>
    </recommendedName>
</protein>
<proteinExistence type="predicted"/>
<dbReference type="InterPro" id="IPR002791">
    <property type="entry name" value="ARMT1-like_metal-bd"/>
</dbReference>
<gene>
    <name evidence="2" type="ORF">XD66_0633</name>
</gene>
<comment type="caution">
    <text evidence="2">The sequence shown here is derived from an EMBL/GenBank/DDBJ whole genome shotgun (WGS) entry which is preliminary data.</text>
</comment>
<feature type="domain" description="Damage-control phosphatase ARMT1-like metal-binding" evidence="1">
    <location>
        <begin position="3"/>
        <end position="281"/>
    </location>
</feature>
<dbReference type="PIRSF" id="PIRSF006593">
    <property type="entry name" value="UCP006593"/>
    <property type="match status" value="1"/>
</dbReference>
<name>A0A101FGK9_9THEO</name>
<dbReference type="Gene3D" id="3.40.50.10880">
    <property type="entry name" value="Uncharacterised protein PF01937, DUF89, domain 3"/>
    <property type="match status" value="1"/>
</dbReference>
<dbReference type="InterPro" id="IPR036075">
    <property type="entry name" value="ARMT-1-like_metal-bd_sf"/>
</dbReference>
<sequence>MQTAVDCIPCYLKQVISTMRVAGLEEADQRRILTALFDTIAALDPAKTPAENSSVVLFEAYRLMGSDDPYSEAKAASNRLARTYLSSLEKIISYSEDPLLTAIKVSVAGNVIDMGINPDFDVNASIQQELEREFKLCDLDAFRELLNSQSPVVIIGDNSGEIVFDYLLLACLRDFNDKIFYVVKEGPVLNDATRDDADEAGIHLLAEVVTTGSNYLGVIPELCSEEFRDLMGRAGLVLAKGQANYETLEGTAFAGERTFFLLRAKCPVVAGHLGVPLGSSVLLRNQPDSPAASEKK</sequence>
<dbReference type="AlphaFoldDB" id="A0A101FGK9"/>
<organism evidence="2 3">
    <name type="scientific">Thermacetogenium phaeum</name>
    <dbReference type="NCBI Taxonomy" id="85874"/>
    <lineage>
        <taxon>Bacteria</taxon>
        <taxon>Bacillati</taxon>
        <taxon>Bacillota</taxon>
        <taxon>Clostridia</taxon>
        <taxon>Thermoanaerobacterales</taxon>
        <taxon>Thermoanaerobacteraceae</taxon>
        <taxon>Thermacetogenium</taxon>
    </lineage>
</organism>
<reference evidence="3" key="1">
    <citation type="journal article" date="2015" name="MBio">
        <title>Genome-Resolved Metagenomic Analysis Reveals Roles for Candidate Phyla and Other Microbial Community Members in Biogeochemical Transformations in Oil Reservoirs.</title>
        <authorList>
            <person name="Hu P."/>
            <person name="Tom L."/>
            <person name="Singh A."/>
            <person name="Thomas B.C."/>
            <person name="Baker B.J."/>
            <person name="Piceno Y.M."/>
            <person name="Andersen G.L."/>
            <person name="Banfield J.F."/>
        </authorList>
    </citation>
    <scope>NUCLEOTIDE SEQUENCE [LARGE SCALE GENOMIC DNA]</scope>
</reference>
<dbReference type="Proteomes" id="UP000053326">
    <property type="component" value="Unassembled WGS sequence"/>
</dbReference>
<evidence type="ECO:0000313" key="2">
    <source>
        <dbReference type="EMBL" id="KUK36660.1"/>
    </source>
</evidence>
<dbReference type="Gene3D" id="1.10.285.20">
    <property type="entry name" value="Uncharacterised protein PF01937, DUF89, domain 2"/>
    <property type="match status" value="1"/>
</dbReference>
<dbReference type="Pfam" id="PF01937">
    <property type="entry name" value="ARMT1-like_dom"/>
    <property type="match status" value="1"/>
</dbReference>
<dbReference type="EMBL" id="LGFO01000060">
    <property type="protein sequence ID" value="KUK36660.1"/>
    <property type="molecule type" value="Genomic_DNA"/>
</dbReference>
<evidence type="ECO:0000259" key="1">
    <source>
        <dbReference type="Pfam" id="PF01937"/>
    </source>
</evidence>